<dbReference type="InterPro" id="IPR041581">
    <property type="entry name" value="Glyoxalase_6"/>
</dbReference>
<dbReference type="PANTHER" id="PTHR35908:SF1">
    <property type="entry name" value="CONSERVED PROTEIN"/>
    <property type="match status" value="1"/>
</dbReference>
<keyword evidence="3" id="KW-1185">Reference proteome</keyword>
<dbReference type="SUPFAM" id="SSF54593">
    <property type="entry name" value="Glyoxalase/Bleomycin resistance protein/Dihydroxybiphenyl dioxygenase"/>
    <property type="match status" value="1"/>
</dbReference>
<protein>
    <submittedName>
        <fullName evidence="2">VOC family protein</fullName>
    </submittedName>
</protein>
<dbReference type="Pfam" id="PF18029">
    <property type="entry name" value="Glyoxalase_6"/>
    <property type="match status" value="1"/>
</dbReference>
<dbReference type="InterPro" id="IPR037523">
    <property type="entry name" value="VOC_core"/>
</dbReference>
<dbReference type="AlphaFoldDB" id="A0A4V1ZGT6"/>
<accession>A0A4V1ZGT6</accession>
<sequence>MIATLAEVSLDSADPEALIGFYQRVLGGEVDVVSADFVVLRLAGIAVTSSRVADYRRPTWPHSTVPKQVHLDLRVGSLDAAELALVAAGAHRADHQPHPDQYRVFLDPAGHPFCACLPADWVARP</sequence>
<dbReference type="InterPro" id="IPR029068">
    <property type="entry name" value="Glyas_Bleomycin-R_OHBP_Dase"/>
</dbReference>
<proteinExistence type="predicted"/>
<dbReference type="RefSeq" id="WP_130103986.1">
    <property type="nucleotide sequence ID" value="NZ_SDWW01000058.1"/>
</dbReference>
<dbReference type="Proteomes" id="UP000293764">
    <property type="component" value="Unassembled WGS sequence"/>
</dbReference>
<reference evidence="2 3" key="1">
    <citation type="submission" date="2019-01" db="EMBL/GenBank/DDBJ databases">
        <title>Novel species of Cellulomonas.</title>
        <authorList>
            <person name="Liu Q."/>
            <person name="Xin Y.-H."/>
        </authorList>
    </citation>
    <scope>NUCLEOTIDE SEQUENCE [LARGE SCALE GENOMIC DNA]</scope>
    <source>
        <strain evidence="2 3">HLT2-17</strain>
    </source>
</reference>
<gene>
    <name evidence="2" type="ORF">EUA98_17505</name>
</gene>
<evidence type="ECO:0000259" key="1">
    <source>
        <dbReference type="PROSITE" id="PS51819"/>
    </source>
</evidence>
<feature type="domain" description="VOC" evidence="1">
    <location>
        <begin position="4"/>
        <end position="118"/>
    </location>
</feature>
<dbReference type="Gene3D" id="3.10.180.10">
    <property type="entry name" value="2,3-Dihydroxybiphenyl 1,2-Dioxygenase, domain 1"/>
    <property type="match status" value="1"/>
</dbReference>
<dbReference type="EMBL" id="SDWW01000058">
    <property type="protein sequence ID" value="RYV49674.1"/>
    <property type="molecule type" value="Genomic_DNA"/>
</dbReference>
<comment type="caution">
    <text evidence="2">The sequence shown here is derived from an EMBL/GenBank/DDBJ whole genome shotgun (WGS) entry which is preliminary data.</text>
</comment>
<dbReference type="PANTHER" id="PTHR35908">
    <property type="entry name" value="HYPOTHETICAL FUSION PROTEIN"/>
    <property type="match status" value="1"/>
</dbReference>
<dbReference type="PROSITE" id="PS51819">
    <property type="entry name" value="VOC"/>
    <property type="match status" value="1"/>
</dbReference>
<evidence type="ECO:0000313" key="3">
    <source>
        <dbReference type="Proteomes" id="UP000293764"/>
    </source>
</evidence>
<evidence type="ECO:0000313" key="2">
    <source>
        <dbReference type="EMBL" id="RYV49674.1"/>
    </source>
</evidence>
<organism evidence="2 3">
    <name type="scientific">Pengzhenrongella frigida</name>
    <dbReference type="NCBI Taxonomy" id="1259133"/>
    <lineage>
        <taxon>Bacteria</taxon>
        <taxon>Bacillati</taxon>
        <taxon>Actinomycetota</taxon>
        <taxon>Actinomycetes</taxon>
        <taxon>Micrococcales</taxon>
        <taxon>Pengzhenrongella</taxon>
    </lineage>
</organism>
<dbReference type="OrthoDB" id="1645442at2"/>
<dbReference type="CDD" id="cd06587">
    <property type="entry name" value="VOC"/>
    <property type="match status" value="1"/>
</dbReference>
<name>A0A4V1ZGT6_9MICO</name>